<evidence type="ECO:0000313" key="2">
    <source>
        <dbReference type="EMBL" id="TFK39165.1"/>
    </source>
</evidence>
<dbReference type="OrthoDB" id="3199698at2759"/>
<name>A0A5C3M3L1_9AGAR</name>
<sequence>MSACMYYLWMVSKPFTDHFPQADIYELLSPDLLHQIIKGTFKDHLVTWVTEYVEVVPSFSGLCHFSQGHGFKQWTGDDSKALMNVYLPTIAGLVPDQIVCTLSAFIEFCYIVCHSQTDERVLTAIDNAVMCFHHEHVIFIDEDIRDDFSLPHQHALFGTPNGLCSSITESKHIKAVKEPWCQSNCNDALGQMLLTNQQLDKLATLQAHLESSRFLTGKAENPQVGQAPNRDTDPEEAVVEGVQSTGDEHEDAEVFGMDVDLHLCPSINPTLSVKVFHMALATYFAPSDLSGIGGMYHEYICTTPKWQQGTPHHDCIFIVTNPEKDGFAGLHAAQIQLFFSFKFEGVTYPSAHLTGVYGPQSIPCTLTFSQALQSFNMYYVNKYADHHAHEIAF</sequence>
<keyword evidence="3" id="KW-1185">Reference proteome</keyword>
<dbReference type="InterPro" id="IPR041078">
    <property type="entry name" value="Plavaka"/>
</dbReference>
<evidence type="ECO:0000313" key="3">
    <source>
        <dbReference type="Proteomes" id="UP000308652"/>
    </source>
</evidence>
<dbReference type="Proteomes" id="UP000308652">
    <property type="component" value="Unassembled WGS sequence"/>
</dbReference>
<gene>
    <name evidence="2" type="ORF">BDQ12DRAFT_698238</name>
</gene>
<dbReference type="AlphaFoldDB" id="A0A5C3M3L1"/>
<organism evidence="2 3">
    <name type="scientific">Crucibulum laeve</name>
    <dbReference type="NCBI Taxonomy" id="68775"/>
    <lineage>
        <taxon>Eukaryota</taxon>
        <taxon>Fungi</taxon>
        <taxon>Dikarya</taxon>
        <taxon>Basidiomycota</taxon>
        <taxon>Agaricomycotina</taxon>
        <taxon>Agaricomycetes</taxon>
        <taxon>Agaricomycetidae</taxon>
        <taxon>Agaricales</taxon>
        <taxon>Agaricineae</taxon>
        <taxon>Nidulariaceae</taxon>
        <taxon>Crucibulum</taxon>
    </lineage>
</organism>
<protein>
    <submittedName>
        <fullName evidence="2">Uncharacterized protein</fullName>
    </submittedName>
</protein>
<proteinExistence type="predicted"/>
<evidence type="ECO:0000256" key="1">
    <source>
        <dbReference type="SAM" id="MobiDB-lite"/>
    </source>
</evidence>
<dbReference type="Pfam" id="PF18759">
    <property type="entry name" value="Plavaka"/>
    <property type="match status" value="1"/>
</dbReference>
<dbReference type="EMBL" id="ML213600">
    <property type="protein sequence ID" value="TFK39165.1"/>
    <property type="molecule type" value="Genomic_DNA"/>
</dbReference>
<feature type="region of interest" description="Disordered" evidence="1">
    <location>
        <begin position="216"/>
        <end position="235"/>
    </location>
</feature>
<dbReference type="STRING" id="68775.A0A5C3M3L1"/>
<accession>A0A5C3M3L1</accession>
<reference evidence="2 3" key="1">
    <citation type="journal article" date="2019" name="Nat. Ecol. Evol.">
        <title>Megaphylogeny resolves global patterns of mushroom evolution.</title>
        <authorList>
            <person name="Varga T."/>
            <person name="Krizsan K."/>
            <person name="Foldi C."/>
            <person name="Dima B."/>
            <person name="Sanchez-Garcia M."/>
            <person name="Sanchez-Ramirez S."/>
            <person name="Szollosi G.J."/>
            <person name="Szarkandi J.G."/>
            <person name="Papp V."/>
            <person name="Albert L."/>
            <person name="Andreopoulos W."/>
            <person name="Angelini C."/>
            <person name="Antonin V."/>
            <person name="Barry K.W."/>
            <person name="Bougher N.L."/>
            <person name="Buchanan P."/>
            <person name="Buyck B."/>
            <person name="Bense V."/>
            <person name="Catcheside P."/>
            <person name="Chovatia M."/>
            <person name="Cooper J."/>
            <person name="Damon W."/>
            <person name="Desjardin D."/>
            <person name="Finy P."/>
            <person name="Geml J."/>
            <person name="Haridas S."/>
            <person name="Hughes K."/>
            <person name="Justo A."/>
            <person name="Karasinski D."/>
            <person name="Kautmanova I."/>
            <person name="Kiss B."/>
            <person name="Kocsube S."/>
            <person name="Kotiranta H."/>
            <person name="LaButti K.M."/>
            <person name="Lechner B.E."/>
            <person name="Liimatainen K."/>
            <person name="Lipzen A."/>
            <person name="Lukacs Z."/>
            <person name="Mihaltcheva S."/>
            <person name="Morgado L.N."/>
            <person name="Niskanen T."/>
            <person name="Noordeloos M.E."/>
            <person name="Ohm R.A."/>
            <person name="Ortiz-Santana B."/>
            <person name="Ovrebo C."/>
            <person name="Racz N."/>
            <person name="Riley R."/>
            <person name="Savchenko A."/>
            <person name="Shiryaev A."/>
            <person name="Soop K."/>
            <person name="Spirin V."/>
            <person name="Szebenyi C."/>
            <person name="Tomsovsky M."/>
            <person name="Tulloss R.E."/>
            <person name="Uehling J."/>
            <person name="Grigoriev I.V."/>
            <person name="Vagvolgyi C."/>
            <person name="Papp T."/>
            <person name="Martin F.M."/>
            <person name="Miettinen O."/>
            <person name="Hibbett D.S."/>
            <person name="Nagy L.G."/>
        </authorList>
    </citation>
    <scope>NUCLEOTIDE SEQUENCE [LARGE SCALE GENOMIC DNA]</scope>
    <source>
        <strain evidence="2 3">CBS 166.37</strain>
    </source>
</reference>